<comment type="subcellular location">
    <subcellularLocation>
        <location evidence="2 10">Nucleus</location>
    </subcellularLocation>
</comment>
<keyword evidence="4 10" id="KW-0479">Metal-binding</keyword>
<evidence type="ECO:0000256" key="3">
    <source>
        <dbReference type="ARBA" id="ARBA00009730"/>
    </source>
</evidence>
<dbReference type="AlphaFoldDB" id="A0A2U3DR02"/>
<evidence type="ECO:0000313" key="12">
    <source>
        <dbReference type="EMBL" id="PWI64686.1"/>
    </source>
</evidence>
<dbReference type="GO" id="GO:0008023">
    <property type="term" value="C:transcription elongation factor complex"/>
    <property type="evidence" value="ECO:0007669"/>
    <property type="project" value="TreeGrafter"/>
</dbReference>
<proteinExistence type="inferred from homology"/>
<keyword evidence="8 10" id="KW-0804">Transcription</keyword>
<dbReference type="InterPro" id="IPR038567">
    <property type="entry name" value="T_Elf1_sf"/>
</dbReference>
<dbReference type="EMBL" id="LCWV01000048">
    <property type="protein sequence ID" value="PWI64686.1"/>
    <property type="molecule type" value="Genomic_DNA"/>
</dbReference>
<dbReference type="PANTHER" id="PTHR20934">
    <property type="entry name" value="TRANSCRIPTION ELONGATION FACTOR 1 HOMOLOG"/>
    <property type="match status" value="1"/>
</dbReference>
<keyword evidence="6 10" id="KW-0862">Zinc</keyword>
<evidence type="ECO:0000256" key="5">
    <source>
        <dbReference type="ARBA" id="ARBA00022771"/>
    </source>
</evidence>
<evidence type="ECO:0000256" key="4">
    <source>
        <dbReference type="ARBA" id="ARBA00022723"/>
    </source>
</evidence>
<name>A0A2U3DR02_PURLI</name>
<evidence type="ECO:0000256" key="6">
    <source>
        <dbReference type="ARBA" id="ARBA00022833"/>
    </source>
</evidence>
<evidence type="ECO:0000256" key="1">
    <source>
        <dbReference type="ARBA" id="ARBA00003357"/>
    </source>
</evidence>
<feature type="region of interest" description="Disordered" evidence="11">
    <location>
        <begin position="130"/>
        <end position="176"/>
    </location>
</feature>
<evidence type="ECO:0000256" key="11">
    <source>
        <dbReference type="SAM" id="MobiDB-lite"/>
    </source>
</evidence>
<dbReference type="InterPro" id="IPR007808">
    <property type="entry name" value="Elf1"/>
</dbReference>
<comment type="similarity">
    <text evidence="3 10">Belongs to the ELOF1 family.</text>
</comment>
<gene>
    <name evidence="12" type="ORF">PCL_08655</name>
</gene>
<dbReference type="Pfam" id="PF05129">
    <property type="entry name" value="Zn_ribbon_Elf1"/>
    <property type="match status" value="1"/>
</dbReference>
<keyword evidence="9 10" id="KW-0539">Nucleus</keyword>
<dbReference type="PANTHER" id="PTHR20934:SF0">
    <property type="entry name" value="TRANSCRIPTION ELONGATION FACTOR 1 HOMOLOG"/>
    <property type="match status" value="1"/>
</dbReference>
<dbReference type="GO" id="GO:0000993">
    <property type="term" value="F:RNA polymerase II complex binding"/>
    <property type="evidence" value="ECO:0007669"/>
    <property type="project" value="TreeGrafter"/>
</dbReference>
<dbReference type="GO" id="GO:0006368">
    <property type="term" value="P:transcription elongation by RNA polymerase II"/>
    <property type="evidence" value="ECO:0007669"/>
    <property type="project" value="TreeGrafter"/>
</dbReference>
<dbReference type="SUPFAM" id="SSF57783">
    <property type="entry name" value="Zinc beta-ribbon"/>
    <property type="match status" value="1"/>
</dbReference>
<dbReference type="Gene3D" id="2.20.25.190">
    <property type="match status" value="1"/>
</dbReference>
<evidence type="ECO:0000256" key="7">
    <source>
        <dbReference type="ARBA" id="ARBA00023015"/>
    </source>
</evidence>
<organism evidence="12 13">
    <name type="scientific">Purpureocillium lilacinum</name>
    <name type="common">Paecilomyces lilacinus</name>
    <dbReference type="NCBI Taxonomy" id="33203"/>
    <lineage>
        <taxon>Eukaryota</taxon>
        <taxon>Fungi</taxon>
        <taxon>Dikarya</taxon>
        <taxon>Ascomycota</taxon>
        <taxon>Pezizomycotina</taxon>
        <taxon>Sordariomycetes</taxon>
        <taxon>Hypocreomycetidae</taxon>
        <taxon>Hypocreales</taxon>
        <taxon>Ophiocordycipitaceae</taxon>
        <taxon>Purpureocillium</taxon>
    </lineage>
</organism>
<evidence type="ECO:0000256" key="2">
    <source>
        <dbReference type="ARBA" id="ARBA00004123"/>
    </source>
</evidence>
<keyword evidence="7 10" id="KW-0805">Transcription regulation</keyword>
<dbReference type="Proteomes" id="UP000245956">
    <property type="component" value="Unassembled WGS sequence"/>
</dbReference>
<evidence type="ECO:0000256" key="9">
    <source>
        <dbReference type="ARBA" id="ARBA00023242"/>
    </source>
</evidence>
<sequence length="176" mass="19206">MDSKGLVHPPPFFPHTPLAAGMLSTPWFSRRISDVAFDDITQTLHGVHGCRTNNPLQPRRSDPLPTTFTCLFCNHEKSVTVKLDRKAGIGQLDCRVCGQKFQCAVNYLSAAVDVYGEWVDAADAVAKENTAESGYGGTARPSARDGRGAEPSAARDDDDDDERRYEGDGIVADDEY</sequence>
<evidence type="ECO:0000313" key="13">
    <source>
        <dbReference type="Proteomes" id="UP000245956"/>
    </source>
</evidence>
<accession>A0A2U3DR02</accession>
<comment type="caution">
    <text evidence="12">The sequence shown here is derived from an EMBL/GenBank/DDBJ whole genome shotgun (WGS) entry which is preliminary data.</text>
</comment>
<evidence type="ECO:0000256" key="8">
    <source>
        <dbReference type="ARBA" id="ARBA00023163"/>
    </source>
</evidence>
<evidence type="ECO:0000256" key="10">
    <source>
        <dbReference type="RuleBase" id="RU364033"/>
    </source>
</evidence>
<dbReference type="FunFam" id="2.20.25.190:FF:000001">
    <property type="entry name" value="Transcription elongation factor 1 homolog"/>
    <property type="match status" value="1"/>
</dbReference>
<comment type="function">
    <text evidence="1 10">Transcription elongation factor implicated in the maintenance of proper chromatin structure in actively transcribed regions.</text>
</comment>
<reference evidence="12 13" key="1">
    <citation type="journal article" date="2016" name="Front. Microbiol.">
        <title>Genome and transcriptome sequences reveal the specific parasitism of the nematophagous Purpureocillium lilacinum 36-1.</title>
        <authorList>
            <person name="Xie J."/>
            <person name="Li S."/>
            <person name="Mo C."/>
            <person name="Xiao X."/>
            <person name="Peng D."/>
            <person name="Wang G."/>
            <person name="Xiao Y."/>
        </authorList>
    </citation>
    <scope>NUCLEOTIDE SEQUENCE [LARGE SCALE GENOMIC DNA]</scope>
    <source>
        <strain evidence="12 13">36-1</strain>
    </source>
</reference>
<dbReference type="GO" id="GO:0008270">
    <property type="term" value="F:zinc ion binding"/>
    <property type="evidence" value="ECO:0007669"/>
    <property type="project" value="UniProtKB-KW"/>
</dbReference>
<keyword evidence="5 10" id="KW-0863">Zinc-finger</keyword>
<protein>
    <recommendedName>
        <fullName evidence="10">Transcription elongation factor 1 homolog</fullName>
    </recommendedName>
</protein>